<organism evidence="1 2">
    <name type="scientific">Streptomyces milbemycinicus</name>
    <dbReference type="NCBI Taxonomy" id="476552"/>
    <lineage>
        <taxon>Bacteria</taxon>
        <taxon>Bacillati</taxon>
        <taxon>Actinomycetota</taxon>
        <taxon>Actinomycetes</taxon>
        <taxon>Kitasatosporales</taxon>
        <taxon>Streptomycetaceae</taxon>
        <taxon>Streptomyces</taxon>
    </lineage>
</organism>
<dbReference type="EMBL" id="JBJDQH010000009">
    <property type="protein sequence ID" value="MFK4268780.1"/>
    <property type="molecule type" value="Genomic_DNA"/>
</dbReference>
<dbReference type="RefSeq" id="WP_404747407.1">
    <property type="nucleotide sequence ID" value="NZ_JBJDQH010000009.1"/>
</dbReference>
<proteinExistence type="predicted"/>
<protein>
    <recommendedName>
        <fullName evidence="3">Secreted protein</fullName>
    </recommendedName>
</protein>
<sequence>MAEKLDRRRLLGTSVGALAGAGIAGLSVPAAVAQERGTELPPVPGMFGDRLANEMWYVFDDVTLFHRLPEVHEALVAMQTALGDGPVTKILNNWTEMNRTPEYPGNFTDYVAPVREPLRTLSRVQLGVFDTYYRPHSPGLVAAFADFGQGLLYDPRRAEYESEVHMMNGSPTAGYHIWHAILRAMIFLGVDRDRWTAIDPLVGFAWALQSVARPHPRQVNPPLPRVNVRKMAATWLPRTPTQLDVAFRAYPYPESAH</sequence>
<keyword evidence="2" id="KW-1185">Reference proteome</keyword>
<evidence type="ECO:0000313" key="1">
    <source>
        <dbReference type="EMBL" id="MFK4268780.1"/>
    </source>
</evidence>
<reference evidence="1 2" key="1">
    <citation type="submission" date="2024-11" db="EMBL/GenBank/DDBJ databases">
        <title>The Natural Products Discovery Center: Release of the First 8490 Sequenced Strains for Exploring Actinobacteria Biosynthetic Diversity.</title>
        <authorList>
            <person name="Kalkreuter E."/>
            <person name="Kautsar S.A."/>
            <person name="Yang D."/>
            <person name="Bader C.D."/>
            <person name="Teijaro C.N."/>
            <person name="Fluegel L."/>
            <person name="Davis C.M."/>
            <person name="Simpson J.R."/>
            <person name="Lauterbach L."/>
            <person name="Steele A.D."/>
            <person name="Gui C."/>
            <person name="Meng S."/>
            <person name="Li G."/>
            <person name="Viehrig K."/>
            <person name="Ye F."/>
            <person name="Su P."/>
            <person name="Kiefer A.F."/>
            <person name="Nichols A."/>
            <person name="Cepeda A.J."/>
            <person name="Yan W."/>
            <person name="Fan B."/>
            <person name="Jiang Y."/>
            <person name="Adhikari A."/>
            <person name="Zheng C.-J."/>
            <person name="Schuster L."/>
            <person name="Cowan T.M."/>
            <person name="Smanski M.J."/>
            <person name="Chevrette M.G."/>
            <person name="De Carvalho L.P.S."/>
            <person name="Shen B."/>
        </authorList>
    </citation>
    <scope>NUCLEOTIDE SEQUENCE [LARGE SCALE GENOMIC DNA]</scope>
    <source>
        <strain evidence="1 2">NPDC020863</strain>
    </source>
</reference>
<accession>A0ABW8LVS4</accession>
<dbReference type="InterPro" id="IPR006311">
    <property type="entry name" value="TAT_signal"/>
</dbReference>
<dbReference type="Proteomes" id="UP001620295">
    <property type="component" value="Unassembled WGS sequence"/>
</dbReference>
<name>A0ABW8LVS4_9ACTN</name>
<evidence type="ECO:0008006" key="3">
    <source>
        <dbReference type="Google" id="ProtNLM"/>
    </source>
</evidence>
<dbReference type="PROSITE" id="PS51318">
    <property type="entry name" value="TAT"/>
    <property type="match status" value="1"/>
</dbReference>
<comment type="caution">
    <text evidence="1">The sequence shown here is derived from an EMBL/GenBank/DDBJ whole genome shotgun (WGS) entry which is preliminary data.</text>
</comment>
<evidence type="ECO:0000313" key="2">
    <source>
        <dbReference type="Proteomes" id="UP001620295"/>
    </source>
</evidence>
<gene>
    <name evidence="1" type="ORF">ACI2L5_28090</name>
</gene>